<feature type="transmembrane region" description="Helical" evidence="1">
    <location>
        <begin position="226"/>
        <end position="248"/>
    </location>
</feature>
<organism evidence="3 4">
    <name type="scientific">Dysgonomonas macrotermitis</name>
    <dbReference type="NCBI Taxonomy" id="1346286"/>
    <lineage>
        <taxon>Bacteria</taxon>
        <taxon>Pseudomonadati</taxon>
        <taxon>Bacteroidota</taxon>
        <taxon>Bacteroidia</taxon>
        <taxon>Bacteroidales</taxon>
        <taxon>Dysgonomonadaceae</taxon>
        <taxon>Dysgonomonas</taxon>
    </lineage>
</organism>
<keyword evidence="1" id="KW-1133">Transmembrane helix</keyword>
<dbReference type="AlphaFoldDB" id="A0A1M5HKG2"/>
<reference evidence="4" key="1">
    <citation type="submission" date="2016-11" db="EMBL/GenBank/DDBJ databases">
        <authorList>
            <person name="Varghese N."/>
            <person name="Submissions S."/>
        </authorList>
    </citation>
    <scope>NUCLEOTIDE SEQUENCE [LARGE SCALE GENOMIC DNA]</scope>
    <source>
        <strain evidence="4">DSM 27370</strain>
    </source>
</reference>
<gene>
    <name evidence="3" type="ORF">SAMN05444362_11693</name>
</gene>
<sequence>MNNNLLRPFWQKYFSYDWKFGIFLILLFGIPRFILVLQTAASGGYGFVSLIFVLMWFTPFIFLSKEGRKYIGFTKPSKSQWIMLSFFLGMFFCAALFILNTEAYGIDIKNSFYYISRSYTVPREALLHNRMAVFIPIAITSMIFSPFGEEFLYRGVIHGSFAQQLGERRASYVDSLAFALTHLAHFGIVFYNGQWDFLPLQATIWVAAMFVLSQVLFICRQKGGSIWCAVLCHAGFNLAMTYFILYHIL</sequence>
<feature type="transmembrane region" description="Helical" evidence="1">
    <location>
        <begin position="20"/>
        <end position="38"/>
    </location>
</feature>
<protein>
    <recommendedName>
        <fullName evidence="2">CAAX prenyl protease 2/Lysostaphin resistance protein A-like domain-containing protein</fullName>
    </recommendedName>
</protein>
<dbReference type="Pfam" id="PF02517">
    <property type="entry name" value="Rce1-like"/>
    <property type="match status" value="1"/>
</dbReference>
<dbReference type="GO" id="GO:0080120">
    <property type="term" value="P:CAAX-box protein maturation"/>
    <property type="evidence" value="ECO:0007669"/>
    <property type="project" value="UniProtKB-ARBA"/>
</dbReference>
<dbReference type="Proteomes" id="UP000184480">
    <property type="component" value="Unassembled WGS sequence"/>
</dbReference>
<keyword evidence="1" id="KW-0472">Membrane</keyword>
<dbReference type="OrthoDB" id="9782250at2"/>
<feature type="transmembrane region" description="Helical" evidence="1">
    <location>
        <begin position="197"/>
        <end position="219"/>
    </location>
</feature>
<evidence type="ECO:0000256" key="1">
    <source>
        <dbReference type="SAM" id="Phobius"/>
    </source>
</evidence>
<evidence type="ECO:0000313" key="3">
    <source>
        <dbReference type="EMBL" id="SHG16425.1"/>
    </source>
</evidence>
<feature type="domain" description="CAAX prenyl protease 2/Lysostaphin resistance protein A-like" evidence="2">
    <location>
        <begin position="134"/>
        <end position="238"/>
    </location>
</feature>
<keyword evidence="4" id="KW-1185">Reference proteome</keyword>
<keyword evidence="1" id="KW-0812">Transmembrane</keyword>
<evidence type="ECO:0000259" key="2">
    <source>
        <dbReference type="Pfam" id="PF02517"/>
    </source>
</evidence>
<proteinExistence type="predicted"/>
<dbReference type="RefSeq" id="WP_062183118.1">
    <property type="nucleotide sequence ID" value="NZ_BBXL01000019.1"/>
</dbReference>
<accession>A0A1M5HKG2</accession>
<name>A0A1M5HKG2_9BACT</name>
<dbReference type="InterPro" id="IPR003675">
    <property type="entry name" value="Rce1/LyrA-like_dom"/>
</dbReference>
<feature type="transmembrane region" description="Helical" evidence="1">
    <location>
        <begin position="126"/>
        <end position="144"/>
    </location>
</feature>
<evidence type="ECO:0000313" key="4">
    <source>
        <dbReference type="Proteomes" id="UP000184480"/>
    </source>
</evidence>
<dbReference type="GO" id="GO:0004175">
    <property type="term" value="F:endopeptidase activity"/>
    <property type="evidence" value="ECO:0007669"/>
    <property type="project" value="UniProtKB-ARBA"/>
</dbReference>
<feature type="transmembrane region" description="Helical" evidence="1">
    <location>
        <begin position="84"/>
        <end position="106"/>
    </location>
</feature>
<dbReference type="EMBL" id="FQUC01000016">
    <property type="protein sequence ID" value="SHG16425.1"/>
    <property type="molecule type" value="Genomic_DNA"/>
</dbReference>
<feature type="transmembrane region" description="Helical" evidence="1">
    <location>
        <begin position="44"/>
        <end position="63"/>
    </location>
</feature>